<evidence type="ECO:0000313" key="1">
    <source>
        <dbReference type="EMBL" id="CAB1432126.1"/>
    </source>
</evidence>
<dbReference type="Proteomes" id="UP001153269">
    <property type="component" value="Unassembled WGS sequence"/>
</dbReference>
<organism evidence="1 2">
    <name type="scientific">Pleuronectes platessa</name>
    <name type="common">European plaice</name>
    <dbReference type="NCBI Taxonomy" id="8262"/>
    <lineage>
        <taxon>Eukaryota</taxon>
        <taxon>Metazoa</taxon>
        <taxon>Chordata</taxon>
        <taxon>Craniata</taxon>
        <taxon>Vertebrata</taxon>
        <taxon>Euteleostomi</taxon>
        <taxon>Actinopterygii</taxon>
        <taxon>Neopterygii</taxon>
        <taxon>Teleostei</taxon>
        <taxon>Neoteleostei</taxon>
        <taxon>Acanthomorphata</taxon>
        <taxon>Carangaria</taxon>
        <taxon>Pleuronectiformes</taxon>
        <taxon>Pleuronectoidei</taxon>
        <taxon>Pleuronectidae</taxon>
        <taxon>Pleuronectes</taxon>
    </lineage>
</organism>
<comment type="caution">
    <text evidence="1">The sequence shown here is derived from an EMBL/GenBank/DDBJ whole genome shotgun (WGS) entry which is preliminary data.</text>
</comment>
<dbReference type="EMBL" id="CADEAL010001406">
    <property type="protein sequence ID" value="CAB1432126.1"/>
    <property type="molecule type" value="Genomic_DNA"/>
</dbReference>
<dbReference type="AlphaFoldDB" id="A0A9N7UJP0"/>
<keyword evidence="2" id="KW-1185">Reference proteome</keyword>
<gene>
    <name evidence="1" type="ORF">PLEPLA_LOCUS20183</name>
</gene>
<protein>
    <submittedName>
        <fullName evidence="1">Uncharacterized protein</fullName>
    </submittedName>
</protein>
<reference evidence="1" key="1">
    <citation type="submission" date="2020-03" db="EMBL/GenBank/DDBJ databases">
        <authorList>
            <person name="Weist P."/>
        </authorList>
    </citation>
    <scope>NUCLEOTIDE SEQUENCE</scope>
</reference>
<proteinExistence type="predicted"/>
<name>A0A9N7UJP0_PLEPL</name>
<accession>A0A9N7UJP0</accession>
<evidence type="ECO:0000313" key="2">
    <source>
        <dbReference type="Proteomes" id="UP001153269"/>
    </source>
</evidence>
<sequence length="103" mass="10651">MLPVSRGILDLELDAAAGPLAIAPGGPAAVRAMKRGDPEPDAQTAAALTDLPGAECKRPRIDATGAVVADIGQVFPALMTPLLRQQSINNHPCLCQTNLCMLP</sequence>